<comment type="caution">
    <text evidence="4">The sequence shown here is derived from an EMBL/GenBank/DDBJ whole genome shotgun (WGS) entry which is preliminary data.</text>
</comment>
<dbReference type="PANTHER" id="PTHR11461:SF211">
    <property type="entry name" value="GH10112P-RELATED"/>
    <property type="match status" value="1"/>
</dbReference>
<dbReference type="InterPro" id="IPR023796">
    <property type="entry name" value="Serpin_dom"/>
</dbReference>
<dbReference type="EMBL" id="CAJOBC010088314">
    <property type="protein sequence ID" value="CAF4367018.1"/>
    <property type="molecule type" value="Genomic_DNA"/>
</dbReference>
<dbReference type="Pfam" id="PF00079">
    <property type="entry name" value="Serpin"/>
    <property type="match status" value="1"/>
</dbReference>
<dbReference type="InterPro" id="IPR036186">
    <property type="entry name" value="Serpin_sf"/>
</dbReference>
<evidence type="ECO:0000313" key="7">
    <source>
        <dbReference type="Proteomes" id="UP000663829"/>
    </source>
</evidence>
<dbReference type="Proteomes" id="UP000677228">
    <property type="component" value="Unassembled WGS sequence"/>
</dbReference>
<feature type="non-terminal residue" evidence="4">
    <location>
        <position position="192"/>
    </location>
</feature>
<dbReference type="InterPro" id="IPR000215">
    <property type="entry name" value="Serpin_fam"/>
</dbReference>
<evidence type="ECO:0000313" key="4">
    <source>
        <dbReference type="EMBL" id="CAF1505784.1"/>
    </source>
</evidence>
<dbReference type="AlphaFoldDB" id="A0A815TGQ8"/>
<dbReference type="GO" id="GO:0004867">
    <property type="term" value="F:serine-type endopeptidase inhibitor activity"/>
    <property type="evidence" value="ECO:0007669"/>
    <property type="project" value="InterPro"/>
</dbReference>
<comment type="similarity">
    <text evidence="1">Belongs to the serpin family.</text>
</comment>
<dbReference type="InterPro" id="IPR042178">
    <property type="entry name" value="Serpin_sf_1"/>
</dbReference>
<dbReference type="Gene3D" id="3.30.497.10">
    <property type="entry name" value="Antithrombin, subunit I, domain 2"/>
    <property type="match status" value="1"/>
</dbReference>
<dbReference type="GO" id="GO:0005615">
    <property type="term" value="C:extracellular space"/>
    <property type="evidence" value="ECO:0007669"/>
    <property type="project" value="InterPro"/>
</dbReference>
<dbReference type="EMBL" id="CAJNOK010013142">
    <property type="protein sequence ID" value="CAF1178550.1"/>
    <property type="molecule type" value="Genomic_DNA"/>
</dbReference>
<dbReference type="EMBL" id="CAJNOQ010022787">
    <property type="protein sequence ID" value="CAF1505784.1"/>
    <property type="molecule type" value="Genomic_DNA"/>
</dbReference>
<evidence type="ECO:0000313" key="5">
    <source>
        <dbReference type="EMBL" id="CAF3989979.1"/>
    </source>
</evidence>
<keyword evidence="7" id="KW-1185">Reference proteome</keyword>
<evidence type="ECO:0000313" key="3">
    <source>
        <dbReference type="EMBL" id="CAF1178550.1"/>
    </source>
</evidence>
<dbReference type="Proteomes" id="UP000681722">
    <property type="component" value="Unassembled WGS sequence"/>
</dbReference>
<evidence type="ECO:0000256" key="1">
    <source>
        <dbReference type="ARBA" id="ARBA00009500"/>
    </source>
</evidence>
<proteinExistence type="inferred from homology"/>
<sequence>MAIASFYLVLHDVHCCSSSPYRSLFLNNVCDYPYSGINTEEKLIDLDHDDFASYLLESIQNTNVIVSPIGIQLILSILALGARGVTQQQILRVLSYRLVNTSTDDYFIANRLYVQNDTNRLLFNNDYINQLKRLYKCDVKQVDNFQENRLRIAEEINQWVEKQTHYLIENAFHPGLITPRTNMILVNCVYFE</sequence>
<dbReference type="EMBL" id="CAJOBA010034674">
    <property type="protein sequence ID" value="CAF3989979.1"/>
    <property type="molecule type" value="Genomic_DNA"/>
</dbReference>
<dbReference type="SUPFAM" id="SSF56574">
    <property type="entry name" value="Serpins"/>
    <property type="match status" value="1"/>
</dbReference>
<name>A0A815TGQ8_9BILA</name>
<feature type="domain" description="Serpin" evidence="2">
    <location>
        <begin position="56"/>
        <end position="191"/>
    </location>
</feature>
<gene>
    <name evidence="4" type="ORF">GPM918_LOCUS36887</name>
    <name evidence="3" type="ORF">OVA965_LOCUS22944</name>
    <name evidence="6" type="ORF">SRO942_LOCUS37639</name>
    <name evidence="5" type="ORF">TMI583_LOCUS23665</name>
</gene>
<dbReference type="OrthoDB" id="671595at2759"/>
<dbReference type="Proteomes" id="UP000663829">
    <property type="component" value="Unassembled WGS sequence"/>
</dbReference>
<evidence type="ECO:0000259" key="2">
    <source>
        <dbReference type="Pfam" id="PF00079"/>
    </source>
</evidence>
<organism evidence="4 7">
    <name type="scientific">Didymodactylos carnosus</name>
    <dbReference type="NCBI Taxonomy" id="1234261"/>
    <lineage>
        <taxon>Eukaryota</taxon>
        <taxon>Metazoa</taxon>
        <taxon>Spiralia</taxon>
        <taxon>Gnathifera</taxon>
        <taxon>Rotifera</taxon>
        <taxon>Eurotatoria</taxon>
        <taxon>Bdelloidea</taxon>
        <taxon>Philodinida</taxon>
        <taxon>Philodinidae</taxon>
        <taxon>Didymodactylos</taxon>
    </lineage>
</organism>
<protein>
    <recommendedName>
        <fullName evidence="2">Serpin domain-containing protein</fullName>
    </recommendedName>
</protein>
<evidence type="ECO:0000313" key="6">
    <source>
        <dbReference type="EMBL" id="CAF4367018.1"/>
    </source>
</evidence>
<reference evidence="4" key="1">
    <citation type="submission" date="2021-02" db="EMBL/GenBank/DDBJ databases">
        <authorList>
            <person name="Nowell W R."/>
        </authorList>
    </citation>
    <scope>NUCLEOTIDE SEQUENCE</scope>
</reference>
<accession>A0A815TGQ8</accession>
<dbReference type="Proteomes" id="UP000682733">
    <property type="component" value="Unassembled WGS sequence"/>
</dbReference>
<dbReference type="PANTHER" id="PTHR11461">
    <property type="entry name" value="SERINE PROTEASE INHIBITOR, SERPIN"/>
    <property type="match status" value="1"/>
</dbReference>